<evidence type="ECO:0000313" key="2">
    <source>
        <dbReference type="Proteomes" id="UP001390339"/>
    </source>
</evidence>
<protein>
    <submittedName>
        <fullName evidence="1">Glycoside hydrolase family 18</fullName>
    </submittedName>
</protein>
<name>A0ABR2I4A4_9PEZI</name>
<evidence type="ECO:0000313" key="1">
    <source>
        <dbReference type="EMBL" id="KAK8857224.1"/>
    </source>
</evidence>
<dbReference type="SUPFAM" id="SSF55486">
    <property type="entry name" value="Metalloproteases ('zincins'), catalytic domain"/>
    <property type="match status" value="1"/>
</dbReference>
<sequence>MAYVALGGHNGDDGRNITINWDSTAAVDYFGSPSENFAYSEHILRTLALASGVDTGWRNGGDDLANRAILVACNDPMDRCKSVSTAYTYNGLGQDAPLINYCPAFFRYFRSHDETWHRMRDGPAPDNAWSNVRNLHSQATVALHQFLHINSSWPANVCAGGCKDTLQELDRGREMVWTYRAGLAKLLARRNAMAASQTVDNYVYYVMSRWIEVKNANEYPPYPVAWNPDQSRRWNEDREASEPGTPLPVTAALDIEDSDVAYEERPGIYAPVYAKEMYPKWYAPILEAMDSESGNVTVDVQQPLVKRSAPYETRDPFSSTIRCNSTATSPEYFDCVHAFQADSYRQIPVHRGKKRENHWVAVQ</sequence>
<dbReference type="GO" id="GO:0016787">
    <property type="term" value="F:hydrolase activity"/>
    <property type="evidence" value="ECO:0007669"/>
    <property type="project" value="UniProtKB-KW"/>
</dbReference>
<proteinExistence type="predicted"/>
<reference evidence="1 2" key="1">
    <citation type="journal article" date="2024" name="IMA Fungus">
        <title>Apiospora arundinis, a panoply of carbohydrate-active enzymes and secondary metabolites.</title>
        <authorList>
            <person name="Sorensen T."/>
            <person name="Petersen C."/>
            <person name="Muurmann A.T."/>
            <person name="Christiansen J.V."/>
            <person name="Brundto M.L."/>
            <person name="Overgaard C.K."/>
            <person name="Boysen A.T."/>
            <person name="Wollenberg R.D."/>
            <person name="Larsen T.O."/>
            <person name="Sorensen J.L."/>
            <person name="Nielsen K.L."/>
            <person name="Sondergaard T.E."/>
        </authorList>
    </citation>
    <scope>NUCLEOTIDE SEQUENCE [LARGE SCALE GENOMIC DNA]</scope>
    <source>
        <strain evidence="1 2">AAU 773</strain>
    </source>
</reference>
<dbReference type="EMBL" id="JAPCWZ010000007">
    <property type="protein sequence ID" value="KAK8857224.1"/>
    <property type="molecule type" value="Genomic_DNA"/>
</dbReference>
<organism evidence="1 2">
    <name type="scientific">Apiospora arundinis</name>
    <dbReference type="NCBI Taxonomy" id="335852"/>
    <lineage>
        <taxon>Eukaryota</taxon>
        <taxon>Fungi</taxon>
        <taxon>Dikarya</taxon>
        <taxon>Ascomycota</taxon>
        <taxon>Pezizomycotina</taxon>
        <taxon>Sordariomycetes</taxon>
        <taxon>Xylariomycetidae</taxon>
        <taxon>Amphisphaeriales</taxon>
        <taxon>Apiosporaceae</taxon>
        <taxon>Apiospora</taxon>
    </lineage>
</organism>
<keyword evidence="2" id="KW-1185">Reference proteome</keyword>
<keyword evidence="1" id="KW-0378">Hydrolase</keyword>
<dbReference type="Gene3D" id="3.40.390.10">
    <property type="entry name" value="Collagenase (Catalytic Domain)"/>
    <property type="match status" value="1"/>
</dbReference>
<gene>
    <name evidence="1" type="ORF">PGQ11_013136</name>
</gene>
<comment type="caution">
    <text evidence="1">The sequence shown here is derived from an EMBL/GenBank/DDBJ whole genome shotgun (WGS) entry which is preliminary data.</text>
</comment>
<accession>A0ABR2I4A4</accession>
<dbReference type="Proteomes" id="UP001390339">
    <property type="component" value="Unassembled WGS sequence"/>
</dbReference>
<dbReference type="InterPro" id="IPR024079">
    <property type="entry name" value="MetalloPept_cat_dom_sf"/>
</dbReference>